<dbReference type="PROSITE" id="PS01231">
    <property type="entry name" value="TRMA_2"/>
    <property type="match status" value="1"/>
</dbReference>
<dbReference type="CTD" id="108716058"/>
<gene>
    <name evidence="12 13" type="primary">trmt2a.L</name>
</gene>
<evidence type="ECO:0000256" key="4">
    <source>
        <dbReference type="ARBA" id="ARBA00033763"/>
    </source>
</evidence>
<feature type="compositionally biased region" description="Basic and acidic residues" evidence="9">
    <location>
        <begin position="172"/>
        <end position="181"/>
    </location>
</feature>
<evidence type="ECO:0000256" key="9">
    <source>
        <dbReference type="SAM" id="MobiDB-lite"/>
    </source>
</evidence>
<dbReference type="Gene3D" id="3.40.50.150">
    <property type="entry name" value="Vaccinia Virus protein VP39"/>
    <property type="match status" value="1"/>
</dbReference>
<accession>A0A8J0V9I9</accession>
<dbReference type="InterPro" id="IPR010280">
    <property type="entry name" value="U5_MeTrfase_fam"/>
</dbReference>
<dbReference type="PROSITE" id="PS50102">
    <property type="entry name" value="RRM"/>
    <property type="match status" value="1"/>
</dbReference>
<feature type="region of interest" description="Disordered" evidence="9">
    <location>
        <begin position="153"/>
        <end position="190"/>
    </location>
</feature>
<dbReference type="Pfam" id="PF05958">
    <property type="entry name" value="tRNA_U5-meth_tr"/>
    <property type="match status" value="1"/>
</dbReference>
<dbReference type="PANTHER" id="PTHR45904:SF2">
    <property type="entry name" value="TRNA (URACIL-5-)-METHYLTRANSFERASE HOMOLOG A"/>
    <property type="match status" value="1"/>
</dbReference>
<dbReference type="GO" id="GO:0006396">
    <property type="term" value="P:RNA processing"/>
    <property type="evidence" value="ECO:0007669"/>
    <property type="project" value="InterPro"/>
</dbReference>
<dbReference type="InterPro" id="IPR029063">
    <property type="entry name" value="SAM-dependent_MTases_sf"/>
</dbReference>
<evidence type="ECO:0000256" key="8">
    <source>
        <dbReference type="PROSITE-ProRule" id="PRU10015"/>
    </source>
</evidence>
<dbReference type="PROSITE" id="PS01230">
    <property type="entry name" value="TRMA_1"/>
    <property type="match status" value="1"/>
</dbReference>
<evidence type="ECO:0000256" key="3">
    <source>
        <dbReference type="ARBA" id="ARBA00022691"/>
    </source>
</evidence>
<dbReference type="SMART" id="SM00360">
    <property type="entry name" value="RRM"/>
    <property type="match status" value="1"/>
</dbReference>
<keyword evidence="11" id="KW-1185">Reference proteome</keyword>
<dbReference type="PROSITE" id="PS51687">
    <property type="entry name" value="SAM_MT_RNA_M5U"/>
    <property type="match status" value="1"/>
</dbReference>
<dbReference type="Xenbase" id="XB-GENE-17337428">
    <property type="gene designation" value="trmt2a.L"/>
</dbReference>
<dbReference type="InterPro" id="IPR030390">
    <property type="entry name" value="MeTrfase_TrmA_AS"/>
</dbReference>
<dbReference type="AlphaFoldDB" id="A0A8J0V9I9"/>
<dbReference type="InterPro" id="IPR000504">
    <property type="entry name" value="RRM_dom"/>
</dbReference>
<dbReference type="InterPro" id="IPR030391">
    <property type="entry name" value="MeTrfase_TrmA_CS"/>
</dbReference>
<keyword evidence="3 7" id="KW-0949">S-adenosyl-L-methionine</keyword>
<feature type="active site" evidence="8">
    <location>
        <position position="465"/>
    </location>
</feature>
<dbReference type="InterPro" id="IPR035979">
    <property type="entry name" value="RBD_domain_sf"/>
</dbReference>
<feature type="active site" description="Nucleophile" evidence="7">
    <location>
        <position position="465"/>
    </location>
</feature>
<evidence type="ECO:0000313" key="13">
    <source>
        <dbReference type="Xenbase" id="XB-GENE-17337428"/>
    </source>
</evidence>
<comment type="catalytic activity">
    <reaction evidence="5">
        <text>uridine(54) in tRNA + S-adenosyl-L-methionine = 5-methyluridine(54) in tRNA + S-adenosyl-L-homocysteine + H(+)</text>
        <dbReference type="Rhea" id="RHEA:42712"/>
        <dbReference type="Rhea" id="RHEA-COMP:10167"/>
        <dbReference type="Rhea" id="RHEA-COMP:10193"/>
        <dbReference type="ChEBI" id="CHEBI:15378"/>
        <dbReference type="ChEBI" id="CHEBI:57856"/>
        <dbReference type="ChEBI" id="CHEBI:59789"/>
        <dbReference type="ChEBI" id="CHEBI:65315"/>
        <dbReference type="ChEBI" id="CHEBI:74447"/>
        <dbReference type="EC" id="2.1.1.35"/>
    </reaction>
    <physiologicalReaction direction="left-to-right" evidence="5">
        <dbReference type="Rhea" id="RHEA:42713"/>
    </physiologicalReaction>
</comment>
<dbReference type="GO" id="GO:0003723">
    <property type="term" value="F:RNA binding"/>
    <property type="evidence" value="ECO:0007669"/>
    <property type="project" value="UniProtKB-UniRule"/>
</dbReference>
<evidence type="ECO:0000256" key="7">
    <source>
        <dbReference type="PROSITE-ProRule" id="PRU01024"/>
    </source>
</evidence>
<dbReference type="CDD" id="cd12439">
    <property type="entry name" value="RRM_TRMT2A"/>
    <property type="match status" value="1"/>
</dbReference>
<dbReference type="Gene3D" id="2.40.50.1070">
    <property type="match status" value="1"/>
</dbReference>
<dbReference type="SUPFAM" id="SSF53335">
    <property type="entry name" value="S-adenosyl-L-methionine-dependent methyltransferases"/>
    <property type="match status" value="1"/>
</dbReference>
<feature type="region of interest" description="Disordered" evidence="9">
    <location>
        <begin position="31"/>
        <end position="50"/>
    </location>
</feature>
<evidence type="ECO:0000259" key="10">
    <source>
        <dbReference type="PROSITE" id="PS50102"/>
    </source>
</evidence>
<comment type="caution">
    <text evidence="7">Lacks conserved residue(s) required for the propagation of feature annotation.</text>
</comment>
<dbReference type="GO" id="GO:0032259">
    <property type="term" value="P:methylation"/>
    <property type="evidence" value="ECO:0007669"/>
    <property type="project" value="UniProtKB-KW"/>
</dbReference>
<evidence type="ECO:0000313" key="12">
    <source>
        <dbReference type="RefSeq" id="XP_018117661.1"/>
    </source>
</evidence>
<dbReference type="Pfam" id="PF00076">
    <property type="entry name" value="RRM_1"/>
    <property type="match status" value="1"/>
</dbReference>
<proteinExistence type="inferred from homology"/>
<dbReference type="CDD" id="cd02440">
    <property type="entry name" value="AdoMet_MTases"/>
    <property type="match status" value="1"/>
</dbReference>
<feature type="binding site" evidence="7">
    <location>
        <position position="437"/>
    </location>
    <ligand>
        <name>S-adenosyl-L-methionine</name>
        <dbReference type="ChEBI" id="CHEBI:59789"/>
    </ligand>
</feature>
<dbReference type="Proteomes" id="UP000186698">
    <property type="component" value="Chromosome 1L"/>
</dbReference>
<evidence type="ECO:0000256" key="6">
    <source>
        <dbReference type="PROSITE-ProRule" id="PRU00176"/>
    </source>
</evidence>
<reference evidence="12" key="1">
    <citation type="submission" date="2025-08" db="UniProtKB">
        <authorList>
            <consortium name="RefSeq"/>
        </authorList>
    </citation>
    <scope>IDENTIFICATION</scope>
    <source>
        <strain evidence="12">J_2021</strain>
        <tissue evidence="12">Erythrocytes</tissue>
    </source>
</reference>
<organism evidence="11 12">
    <name type="scientific">Xenopus laevis</name>
    <name type="common">African clawed frog</name>
    <dbReference type="NCBI Taxonomy" id="8355"/>
    <lineage>
        <taxon>Eukaryota</taxon>
        <taxon>Metazoa</taxon>
        <taxon>Chordata</taxon>
        <taxon>Craniata</taxon>
        <taxon>Vertebrata</taxon>
        <taxon>Euteleostomi</taxon>
        <taxon>Amphibia</taxon>
        <taxon>Batrachia</taxon>
        <taxon>Anura</taxon>
        <taxon>Pipoidea</taxon>
        <taxon>Pipidae</taxon>
        <taxon>Xenopodinae</taxon>
        <taxon>Xenopus</taxon>
        <taxon>Xenopus</taxon>
    </lineage>
</organism>
<dbReference type="GeneID" id="108716058"/>
<sequence length="535" mass="60277">MLVPASVYITSMAAPVSEMKMEPCENENICTSEEVSQEGPPTEEDGSSETAEFAAEACPDSKDKAGIYRYIKDDLFTSEIFKVEIQNLPKYIGFNDIKKFLGKYGLNPHKIKLLKKQTFAFVTFKSEEERDKAMKVIHGVKWKNRQLSVRLAKPRADPIMQKRKQEEDGEQPESKRQAVHNDEEEEPLSKQISDVVTPLWQVPYEDQLKMKEEECYNVLKQLTKSTPYDVYSPETYDGHWKQLTVRTSRKGQVMAIVYFNPQKLPKEELTGLKTSLSDYFTKGLGKESGVTSLYFVEEGQRKSPHLEDLPVEHIAGDQYIYEDLLGLSFRISPHAFFQVNTLAAEVLYSAIADWAQLDQDTTVLDVCCGTGTIGISLAKRVKKVVGIELCQEAIADAKANAQLNNLDNVEFRCGKAEDIFPTLIYSFTFPSPLAIADPPRAGLHSKVIIAIRKAEHLKQLIYVSCNPKAAMNNFVDLCRAPSNRVKGRPFRPIKALAVDLFPQTPHFELVILFERMESAEAITDPSKSIEPPPAP</sequence>
<dbReference type="SUPFAM" id="SSF54928">
    <property type="entry name" value="RNA-binding domain, RBD"/>
    <property type="match status" value="1"/>
</dbReference>
<evidence type="ECO:0000256" key="2">
    <source>
        <dbReference type="ARBA" id="ARBA00022679"/>
    </source>
</evidence>
<dbReference type="InterPro" id="IPR045850">
    <property type="entry name" value="TRM2_met"/>
</dbReference>
<dbReference type="InterPro" id="IPR034262">
    <property type="entry name" value="TRMT2A_RRM"/>
</dbReference>
<dbReference type="GO" id="GO:0009451">
    <property type="term" value="P:RNA modification"/>
    <property type="evidence" value="ECO:0007669"/>
    <property type="project" value="UniProtKB-ARBA"/>
</dbReference>
<feature type="binding site" evidence="7">
    <location>
        <position position="338"/>
    </location>
    <ligand>
        <name>S-adenosyl-L-methionine</name>
        <dbReference type="ChEBI" id="CHEBI:59789"/>
    </ligand>
</feature>
<dbReference type="EC" id="2.1.1.35" evidence="4"/>
<name>A0A8J0V9I9_XENLA</name>
<dbReference type="AGR" id="Xenbase:XB-GENE-17337428"/>
<keyword evidence="1 7" id="KW-0489">Methyltransferase</keyword>
<dbReference type="InterPro" id="IPR012677">
    <property type="entry name" value="Nucleotide-bd_a/b_plait_sf"/>
</dbReference>
<keyword evidence="6" id="KW-0694">RNA-binding</keyword>
<protein>
    <recommendedName>
        <fullName evidence="4">tRNA (uracil(54)-C(5))-methyltransferase</fullName>
        <ecNumber evidence="4">2.1.1.35</ecNumber>
    </recommendedName>
</protein>
<dbReference type="PANTHER" id="PTHR45904">
    <property type="entry name" value="TRNA (URACIL-5-)-METHYLTRANSFERASE"/>
    <property type="match status" value="1"/>
</dbReference>
<keyword evidence="2 7" id="KW-0808">Transferase</keyword>
<comment type="similarity">
    <text evidence="7">Belongs to the class I-like SAM-binding methyltransferase superfamily. RNA M5U methyltransferase family.</text>
</comment>
<feature type="domain" description="RRM" evidence="10">
    <location>
        <begin position="81"/>
        <end position="154"/>
    </location>
</feature>
<dbReference type="OrthoDB" id="10250660at2759"/>
<dbReference type="GO" id="GO:0030697">
    <property type="term" value="F:tRNA (uracil(54)-C5)-methyltransferase activity, S-adenosyl methionine-dependent"/>
    <property type="evidence" value="ECO:0007669"/>
    <property type="project" value="UniProtKB-EC"/>
</dbReference>
<evidence type="ECO:0000256" key="5">
    <source>
        <dbReference type="ARBA" id="ARBA00047278"/>
    </source>
</evidence>
<dbReference type="Gene3D" id="3.30.70.330">
    <property type="match status" value="1"/>
</dbReference>
<feature type="binding site" evidence="7">
    <location>
        <position position="388"/>
    </location>
    <ligand>
        <name>S-adenosyl-L-methionine</name>
        <dbReference type="ChEBI" id="CHEBI:59789"/>
    </ligand>
</feature>
<dbReference type="RefSeq" id="XP_018117661.1">
    <property type="nucleotide sequence ID" value="XM_018262172.2"/>
</dbReference>
<evidence type="ECO:0000313" key="11">
    <source>
        <dbReference type="Proteomes" id="UP000186698"/>
    </source>
</evidence>
<evidence type="ECO:0000256" key="1">
    <source>
        <dbReference type="ARBA" id="ARBA00022603"/>
    </source>
</evidence>